<name>A0A0A9H7I4_ARUDO</name>
<dbReference type="AlphaFoldDB" id="A0A0A9H7I4"/>
<reference evidence="1" key="2">
    <citation type="journal article" date="2015" name="Data Brief">
        <title>Shoot transcriptome of the giant reed, Arundo donax.</title>
        <authorList>
            <person name="Barrero R.A."/>
            <person name="Guerrero F.D."/>
            <person name="Moolhuijzen P."/>
            <person name="Goolsby J.A."/>
            <person name="Tidwell J."/>
            <person name="Bellgard S.E."/>
            <person name="Bellgard M.I."/>
        </authorList>
    </citation>
    <scope>NUCLEOTIDE SEQUENCE</scope>
    <source>
        <tissue evidence="1">Shoot tissue taken approximately 20 cm above the soil surface</tissue>
    </source>
</reference>
<protein>
    <submittedName>
        <fullName evidence="1">Uncharacterized protein</fullName>
    </submittedName>
</protein>
<sequence>MAPITCTVSSATPFEPLYEYMTRPAAVLAKATKYIQSTFSW</sequence>
<organism evidence="1">
    <name type="scientific">Arundo donax</name>
    <name type="common">Giant reed</name>
    <name type="synonym">Donax arundinaceus</name>
    <dbReference type="NCBI Taxonomy" id="35708"/>
    <lineage>
        <taxon>Eukaryota</taxon>
        <taxon>Viridiplantae</taxon>
        <taxon>Streptophyta</taxon>
        <taxon>Embryophyta</taxon>
        <taxon>Tracheophyta</taxon>
        <taxon>Spermatophyta</taxon>
        <taxon>Magnoliopsida</taxon>
        <taxon>Liliopsida</taxon>
        <taxon>Poales</taxon>
        <taxon>Poaceae</taxon>
        <taxon>PACMAD clade</taxon>
        <taxon>Arundinoideae</taxon>
        <taxon>Arundineae</taxon>
        <taxon>Arundo</taxon>
    </lineage>
</organism>
<reference evidence="1" key="1">
    <citation type="submission" date="2014-09" db="EMBL/GenBank/DDBJ databases">
        <authorList>
            <person name="Magalhaes I.L.F."/>
            <person name="Oliveira U."/>
            <person name="Santos F.R."/>
            <person name="Vidigal T.H.D.A."/>
            <person name="Brescovit A.D."/>
            <person name="Santos A.J."/>
        </authorList>
    </citation>
    <scope>NUCLEOTIDE SEQUENCE</scope>
    <source>
        <tissue evidence="1">Shoot tissue taken approximately 20 cm above the soil surface</tissue>
    </source>
</reference>
<proteinExistence type="predicted"/>
<dbReference type="EMBL" id="GBRH01164776">
    <property type="protein sequence ID" value="JAE33120.1"/>
    <property type="molecule type" value="Transcribed_RNA"/>
</dbReference>
<accession>A0A0A9H7I4</accession>
<evidence type="ECO:0000313" key="1">
    <source>
        <dbReference type="EMBL" id="JAE33120.1"/>
    </source>
</evidence>